<reference evidence="10 11" key="1">
    <citation type="submission" date="2021-03" db="EMBL/GenBank/DDBJ databases">
        <title>Genomic Encyclopedia of Type Strains, Phase IV (KMG-IV): sequencing the most valuable type-strain genomes for metagenomic binning, comparative biology and taxonomic classification.</title>
        <authorList>
            <person name="Goeker M."/>
        </authorList>
    </citation>
    <scope>NUCLEOTIDE SEQUENCE [LARGE SCALE GENOMIC DNA]</scope>
    <source>
        <strain evidence="10 11">DSM 23491</strain>
    </source>
</reference>
<dbReference type="PANTHER" id="PTHR43311">
    <property type="entry name" value="GLUTAMATE--TRNA LIGASE"/>
    <property type="match status" value="1"/>
</dbReference>
<dbReference type="RefSeq" id="WP_209853190.1">
    <property type="nucleotide sequence ID" value="NZ_CBCRVE010000016.1"/>
</dbReference>
<comment type="caution">
    <text evidence="7">Lacks conserved residue(s) required for the propagation of feature annotation.</text>
</comment>
<sequence length="552" mass="64007">MSNESIAELLFPDVELLPADIFSLYKPRNLSPSTMVTRFAPSPTGSLNIGGLYATLISERLAHQSNGIFYLRIEDTDKKREVKGSIENIINSLLYFGIHVDEGPTLSNDEKGEYGPYRQSSRIQIYKVFIKDLVRKGLAYPCFCNAEDLRRTRIKQQNLKVTTGYYGQWAIHRDFPFQKTKEEILHGRPFVIRLKSFGSSDTRIQYYDLVKGPIELPENDQDIVIMKTDGLPTYHFAHVIDDYLMGTTHVIRGDEWLSSVPIHIQLFVTLGFRRPEYGHIAPIMKQDGVSKRKLSKRKDLDSTAEYYKEQGYPGIAIGEYFMNLINSDFEEWRIANPRKSYRDFIIYTDKMNTSGALLDMNKLNDISKDVISRLTSQQIFDHLYTWSKEFDSELYTLIEKNKNYTVNILNIGRTIEKPRKDYSKWSDVKPMIAFYYDELFERDVLKGYKLPTNISFDVAKDIVLGFSKTYSFDNEKEAWFHKIKELAQELGFAKDMKQYKACPSSYKGHVGDVAMVIRVALTNRSNTPDLFDIMKVMGEKRVLERMQRLLLS</sequence>
<comment type="subcellular location">
    <subcellularLocation>
        <location evidence="7">Cytoplasm</location>
    </subcellularLocation>
</comment>
<dbReference type="Proteomes" id="UP001519273">
    <property type="component" value="Unassembled WGS sequence"/>
</dbReference>
<evidence type="ECO:0000256" key="6">
    <source>
        <dbReference type="ARBA" id="ARBA00023146"/>
    </source>
</evidence>
<feature type="short sequence motif" description="'KMSKS' region" evidence="7">
    <location>
        <begin position="293"/>
        <end position="297"/>
    </location>
</feature>
<organism evidence="10 11">
    <name type="scientific">Paenibacillus sediminis</name>
    <dbReference type="NCBI Taxonomy" id="664909"/>
    <lineage>
        <taxon>Bacteria</taxon>
        <taxon>Bacillati</taxon>
        <taxon>Bacillota</taxon>
        <taxon>Bacilli</taxon>
        <taxon>Bacillales</taxon>
        <taxon>Paenibacillaceae</taxon>
        <taxon>Paenibacillus</taxon>
    </lineage>
</organism>
<keyword evidence="4 7" id="KW-0067">ATP-binding</keyword>
<feature type="domain" description="Aminoacyl-tRNA synthetase class I anticodon-binding" evidence="9">
    <location>
        <begin position="424"/>
        <end position="549"/>
    </location>
</feature>
<dbReference type="NCBIfam" id="TIGR00464">
    <property type="entry name" value="gltX_bact"/>
    <property type="match status" value="1"/>
</dbReference>
<keyword evidence="3 7" id="KW-0547">Nucleotide-binding</keyword>
<dbReference type="InterPro" id="IPR020058">
    <property type="entry name" value="Glu/Gln-tRNA-synth_Ib_cat-dom"/>
</dbReference>
<evidence type="ECO:0000256" key="7">
    <source>
        <dbReference type="HAMAP-Rule" id="MF_00022"/>
    </source>
</evidence>
<keyword evidence="2 7" id="KW-0436">Ligase</keyword>
<dbReference type="SUPFAM" id="SSF52374">
    <property type="entry name" value="Nucleotidylyl transferase"/>
    <property type="match status" value="1"/>
</dbReference>
<dbReference type="Gene3D" id="1.10.10.350">
    <property type="match status" value="1"/>
</dbReference>
<evidence type="ECO:0000256" key="4">
    <source>
        <dbReference type="ARBA" id="ARBA00022840"/>
    </source>
</evidence>
<keyword evidence="7" id="KW-0963">Cytoplasm</keyword>
<evidence type="ECO:0000259" key="9">
    <source>
        <dbReference type="Pfam" id="PF19269"/>
    </source>
</evidence>
<proteinExistence type="inferred from homology"/>
<feature type="domain" description="Glutamyl/glutaminyl-tRNA synthetase class Ib catalytic" evidence="8">
    <location>
        <begin position="35"/>
        <end position="325"/>
    </location>
</feature>
<keyword evidence="5 7" id="KW-0648">Protein biosynthesis</keyword>
<dbReference type="InterPro" id="IPR008925">
    <property type="entry name" value="aa_tRNA-synth_I_cd-bd_sf"/>
</dbReference>
<keyword evidence="6 7" id="KW-0030">Aminoacyl-tRNA synthetase</keyword>
<keyword evidence="7" id="KW-0862">Zinc</keyword>
<dbReference type="Pfam" id="PF19269">
    <property type="entry name" value="Anticodon_2"/>
    <property type="match status" value="1"/>
</dbReference>
<dbReference type="InterPro" id="IPR049940">
    <property type="entry name" value="GluQ/Sye"/>
</dbReference>
<evidence type="ECO:0000256" key="3">
    <source>
        <dbReference type="ARBA" id="ARBA00022741"/>
    </source>
</evidence>
<comment type="subunit">
    <text evidence="7">Monomer.</text>
</comment>
<dbReference type="PRINTS" id="PR00987">
    <property type="entry name" value="TRNASYNTHGLU"/>
</dbReference>
<accession>A0ABS4H892</accession>
<comment type="cofactor">
    <cofactor evidence="7">
        <name>Zn(2+)</name>
        <dbReference type="ChEBI" id="CHEBI:29105"/>
    </cofactor>
    <text evidence="7">Binds 1 zinc ion per subunit.</text>
</comment>
<feature type="binding site" evidence="7">
    <location>
        <position position="174"/>
    </location>
    <ligand>
        <name>Zn(2+)</name>
        <dbReference type="ChEBI" id="CHEBI:29105"/>
    </ligand>
</feature>
<keyword evidence="11" id="KW-1185">Reference proteome</keyword>
<evidence type="ECO:0000256" key="2">
    <source>
        <dbReference type="ARBA" id="ARBA00022598"/>
    </source>
</evidence>
<dbReference type="GO" id="GO:0004818">
    <property type="term" value="F:glutamate-tRNA ligase activity"/>
    <property type="evidence" value="ECO:0007669"/>
    <property type="project" value="UniProtKB-EC"/>
</dbReference>
<dbReference type="PANTHER" id="PTHR43311:SF2">
    <property type="entry name" value="GLUTAMATE--TRNA LIGASE, MITOCHONDRIAL-RELATED"/>
    <property type="match status" value="1"/>
</dbReference>
<dbReference type="InterPro" id="IPR004527">
    <property type="entry name" value="Glu-tRNA-ligase_bac/mito"/>
</dbReference>
<dbReference type="EMBL" id="JAGGKP010000017">
    <property type="protein sequence ID" value="MBP1938577.1"/>
    <property type="molecule type" value="Genomic_DNA"/>
</dbReference>
<evidence type="ECO:0000256" key="1">
    <source>
        <dbReference type="ARBA" id="ARBA00007894"/>
    </source>
</evidence>
<keyword evidence="7" id="KW-0479">Metal-binding</keyword>
<dbReference type="HAMAP" id="MF_00022">
    <property type="entry name" value="Glu_tRNA_synth_type1"/>
    <property type="match status" value="1"/>
</dbReference>
<evidence type="ECO:0000313" key="11">
    <source>
        <dbReference type="Proteomes" id="UP001519273"/>
    </source>
</evidence>
<evidence type="ECO:0000259" key="8">
    <source>
        <dbReference type="Pfam" id="PF00749"/>
    </source>
</evidence>
<comment type="caution">
    <text evidence="10">The sequence shown here is derived from an EMBL/GenBank/DDBJ whole genome shotgun (WGS) entry which is preliminary data.</text>
</comment>
<dbReference type="Gene3D" id="3.40.50.620">
    <property type="entry name" value="HUPs"/>
    <property type="match status" value="1"/>
</dbReference>
<dbReference type="Pfam" id="PF00749">
    <property type="entry name" value="tRNA-synt_1c"/>
    <property type="match status" value="1"/>
</dbReference>
<feature type="binding site" evidence="7">
    <location>
        <position position="142"/>
    </location>
    <ligand>
        <name>Zn(2+)</name>
        <dbReference type="ChEBI" id="CHEBI:29105"/>
    </ligand>
</feature>
<dbReference type="InterPro" id="IPR020751">
    <property type="entry name" value="aa-tRNA-synth_I_codon-bd_sub2"/>
</dbReference>
<evidence type="ECO:0000256" key="5">
    <source>
        <dbReference type="ARBA" id="ARBA00022917"/>
    </source>
</evidence>
<feature type="binding site" evidence="7">
    <location>
        <position position="296"/>
    </location>
    <ligand>
        <name>ATP</name>
        <dbReference type="ChEBI" id="CHEBI:30616"/>
    </ligand>
</feature>
<evidence type="ECO:0000313" key="10">
    <source>
        <dbReference type="EMBL" id="MBP1938577.1"/>
    </source>
</evidence>
<feature type="binding site" evidence="7">
    <location>
        <position position="172"/>
    </location>
    <ligand>
        <name>Zn(2+)</name>
        <dbReference type="ChEBI" id="CHEBI:29105"/>
    </ligand>
</feature>
<comment type="catalytic activity">
    <reaction evidence="7">
        <text>tRNA(Glu) + L-glutamate + ATP = L-glutamyl-tRNA(Glu) + AMP + diphosphate</text>
        <dbReference type="Rhea" id="RHEA:23540"/>
        <dbReference type="Rhea" id="RHEA-COMP:9663"/>
        <dbReference type="Rhea" id="RHEA-COMP:9680"/>
        <dbReference type="ChEBI" id="CHEBI:29985"/>
        <dbReference type="ChEBI" id="CHEBI:30616"/>
        <dbReference type="ChEBI" id="CHEBI:33019"/>
        <dbReference type="ChEBI" id="CHEBI:78442"/>
        <dbReference type="ChEBI" id="CHEBI:78520"/>
        <dbReference type="ChEBI" id="CHEBI:456215"/>
        <dbReference type="EC" id="6.1.1.17"/>
    </reaction>
</comment>
<dbReference type="SUPFAM" id="SSF48163">
    <property type="entry name" value="An anticodon-binding domain of class I aminoacyl-tRNA synthetases"/>
    <property type="match status" value="1"/>
</dbReference>
<dbReference type="InterPro" id="IPR045462">
    <property type="entry name" value="aa-tRNA-synth_I_cd-bd"/>
</dbReference>
<feature type="binding site" evidence="7">
    <location>
        <position position="144"/>
    </location>
    <ligand>
        <name>Zn(2+)</name>
        <dbReference type="ChEBI" id="CHEBI:29105"/>
    </ligand>
</feature>
<name>A0ABS4H892_9BACL</name>
<gene>
    <name evidence="7" type="primary">gltX</name>
    <name evidence="10" type="ORF">J2Z20_003517</name>
</gene>
<dbReference type="EC" id="6.1.1.17" evidence="7"/>
<protein>
    <recommendedName>
        <fullName evidence="7">Glutamate--tRNA ligase</fullName>
        <ecNumber evidence="7">6.1.1.17</ecNumber>
    </recommendedName>
    <alternativeName>
        <fullName evidence="7">Glutamyl-tRNA synthetase</fullName>
        <shortName evidence="7">GluRS</shortName>
    </alternativeName>
</protein>
<dbReference type="InterPro" id="IPR014729">
    <property type="entry name" value="Rossmann-like_a/b/a_fold"/>
</dbReference>
<dbReference type="InterPro" id="IPR000924">
    <property type="entry name" value="Glu/Gln-tRNA-synth"/>
</dbReference>
<comment type="function">
    <text evidence="7">Catalyzes the attachment of glutamate to tRNA(Glu) in a two-step reaction: glutamate is first activated by ATP to form Glu-AMP and then transferred to the acceptor end of tRNA(Glu).</text>
</comment>
<comment type="similarity">
    <text evidence="1 7">Belongs to the class-I aminoacyl-tRNA synthetase family. Glutamate--tRNA ligase type 1 subfamily.</text>
</comment>